<reference evidence="2 3" key="1">
    <citation type="submission" date="2020-02" db="EMBL/GenBank/DDBJ databases">
        <authorList>
            <person name="Ma Q."/>
            <person name="Huang Y."/>
            <person name="Song X."/>
            <person name="Pei D."/>
        </authorList>
    </citation>
    <scope>NUCLEOTIDE SEQUENCE [LARGE SCALE GENOMIC DNA]</scope>
    <source>
        <strain evidence="2">Sxm20200214</strain>
        <tissue evidence="2">Leaf</tissue>
    </source>
</reference>
<dbReference type="Pfam" id="PF06814">
    <property type="entry name" value="GOST_TM"/>
    <property type="match status" value="1"/>
</dbReference>
<proteinExistence type="predicted"/>
<dbReference type="EMBL" id="JAAMPC010000003">
    <property type="protein sequence ID" value="KAG2322456.1"/>
    <property type="molecule type" value="Genomic_DNA"/>
</dbReference>
<evidence type="ECO:0000313" key="2">
    <source>
        <dbReference type="EMBL" id="KAG2322456.1"/>
    </source>
</evidence>
<dbReference type="Proteomes" id="UP000886595">
    <property type="component" value="Unassembled WGS sequence"/>
</dbReference>
<feature type="domain" description="GOST seven transmembrane" evidence="1">
    <location>
        <begin position="1"/>
        <end position="46"/>
    </location>
</feature>
<dbReference type="InterPro" id="IPR053937">
    <property type="entry name" value="GOST_TM"/>
</dbReference>
<name>A0A8X7W303_BRACI</name>
<sequence length="140" mass="15958">MALWYFDYAEFNETGVRPTVITIWAVTFGSIKRTCARVIILMVSMGVRCCENYTWRVYIKVAHCYVQETSDEKVVGLVGCIQKVHKCFGCSQFGFRCFTSSLRIFTTSLGKTLGSSPFGNYSSSRFYLFYVPLDSIPELD</sequence>
<evidence type="ECO:0000313" key="3">
    <source>
        <dbReference type="Proteomes" id="UP000886595"/>
    </source>
</evidence>
<dbReference type="AlphaFoldDB" id="A0A8X7W303"/>
<keyword evidence="3" id="KW-1185">Reference proteome</keyword>
<gene>
    <name evidence="2" type="ORF">Bca52824_015669</name>
</gene>
<organism evidence="2 3">
    <name type="scientific">Brassica carinata</name>
    <name type="common">Ethiopian mustard</name>
    <name type="synonym">Abyssinian cabbage</name>
    <dbReference type="NCBI Taxonomy" id="52824"/>
    <lineage>
        <taxon>Eukaryota</taxon>
        <taxon>Viridiplantae</taxon>
        <taxon>Streptophyta</taxon>
        <taxon>Embryophyta</taxon>
        <taxon>Tracheophyta</taxon>
        <taxon>Spermatophyta</taxon>
        <taxon>Magnoliopsida</taxon>
        <taxon>eudicotyledons</taxon>
        <taxon>Gunneridae</taxon>
        <taxon>Pentapetalae</taxon>
        <taxon>rosids</taxon>
        <taxon>malvids</taxon>
        <taxon>Brassicales</taxon>
        <taxon>Brassicaceae</taxon>
        <taxon>Brassiceae</taxon>
        <taxon>Brassica</taxon>
    </lineage>
</organism>
<protein>
    <recommendedName>
        <fullName evidence="1">GOST seven transmembrane domain-containing protein</fullName>
    </recommendedName>
</protein>
<accession>A0A8X7W303</accession>
<comment type="caution">
    <text evidence="2">The sequence shown here is derived from an EMBL/GenBank/DDBJ whole genome shotgun (WGS) entry which is preliminary data.</text>
</comment>
<dbReference type="OrthoDB" id="19932at2759"/>
<evidence type="ECO:0000259" key="1">
    <source>
        <dbReference type="Pfam" id="PF06814"/>
    </source>
</evidence>